<feature type="active site" description="Tele-phosphohistidine intermediate" evidence="6 7">
    <location>
        <position position="9"/>
    </location>
</feature>
<protein>
    <recommendedName>
        <fullName evidence="6">2,3-bisphosphoglycerate-dependent phosphoglycerate mutase</fullName>
        <shortName evidence="6">BPG-dependent PGAM</shortName>
        <shortName evidence="6">PGAM</shortName>
        <shortName evidence="6">Phosphoglyceromutase</shortName>
        <shortName evidence="6">dPGM</shortName>
        <ecNumber evidence="6">5.4.2.11</ecNumber>
    </recommendedName>
</protein>
<dbReference type="PANTHER" id="PTHR11931">
    <property type="entry name" value="PHOSPHOGLYCERATE MUTASE"/>
    <property type="match status" value="1"/>
</dbReference>
<reference evidence="10 11" key="1">
    <citation type="submission" date="2019-07" db="EMBL/GenBank/DDBJ databases">
        <title>Whole genome shotgun sequence of Cyclobacterium qasimii NBRC 106168.</title>
        <authorList>
            <person name="Hosoyama A."/>
            <person name="Uohara A."/>
            <person name="Ohji S."/>
            <person name="Ichikawa N."/>
        </authorList>
    </citation>
    <scope>NUCLEOTIDE SEQUENCE [LARGE SCALE GENOMIC DNA]</scope>
    <source>
        <strain evidence="10 11">NBRC 106168</strain>
    </source>
</reference>
<sequence length="229" mass="26082">MGKLILVRHGKSLWNVKNVFTGWTDIDLAAEGIEEAKNAGELIKSNLINIDICFSSYLKRAIRTAWILLDTAEMMHVDCRYSWKLNERHYGDWQGKNKDEVLKAVGEEYFLSIRRGYDTAPPSLSTNDERNPKFDPNYKALDVSDLPLGESLKDTSKRVVNYFFEAIAPELAKDRTVLISAHGNSLRALIEYLEHISSEEIAKVEVATGVPHMYEFDGKLNVTSHYQLK</sequence>
<comment type="pathway">
    <text evidence="6">Carbohydrate degradation; glycolysis; pyruvate from D-glyceraldehyde 3-phosphate: step 3/5.</text>
</comment>
<dbReference type="InterPro" id="IPR029033">
    <property type="entry name" value="His_PPase_superfam"/>
</dbReference>
<dbReference type="SUPFAM" id="SSF53254">
    <property type="entry name" value="Phosphoglycerate mutase-like"/>
    <property type="match status" value="1"/>
</dbReference>
<dbReference type="GO" id="GO:0004619">
    <property type="term" value="F:phosphoglycerate mutase activity"/>
    <property type="evidence" value="ECO:0007669"/>
    <property type="project" value="UniProtKB-UniRule"/>
</dbReference>
<keyword evidence="3 6" id="KW-0312">Gluconeogenesis</keyword>
<evidence type="ECO:0000256" key="2">
    <source>
        <dbReference type="ARBA" id="ARBA00006717"/>
    </source>
</evidence>
<dbReference type="GO" id="GO:0006096">
    <property type="term" value="P:glycolytic process"/>
    <property type="evidence" value="ECO:0007669"/>
    <property type="project" value="UniProtKB-UniRule"/>
</dbReference>
<feature type="binding site" evidence="6 8">
    <location>
        <begin position="183"/>
        <end position="184"/>
    </location>
    <ligand>
        <name>substrate</name>
    </ligand>
</feature>
<evidence type="ECO:0000256" key="6">
    <source>
        <dbReference type="HAMAP-Rule" id="MF_01039"/>
    </source>
</evidence>
<feature type="binding site" evidence="6 8">
    <location>
        <begin position="87"/>
        <end position="90"/>
    </location>
    <ligand>
        <name>substrate</name>
    </ligand>
</feature>
<evidence type="ECO:0000256" key="4">
    <source>
        <dbReference type="ARBA" id="ARBA00023152"/>
    </source>
</evidence>
<keyword evidence="5 6" id="KW-0413">Isomerase</keyword>
<dbReference type="InterPro" id="IPR013078">
    <property type="entry name" value="His_Pase_superF_clade-1"/>
</dbReference>
<dbReference type="AlphaFoldDB" id="A0A512CAG9"/>
<comment type="function">
    <text evidence="6">Catalyzes the interconversion of 2-phosphoglycerate and 3-phosphoglycerate.</text>
</comment>
<evidence type="ECO:0000256" key="1">
    <source>
        <dbReference type="ARBA" id="ARBA00000380"/>
    </source>
</evidence>
<comment type="catalytic activity">
    <reaction evidence="1 6">
        <text>(2R)-2-phosphoglycerate = (2R)-3-phosphoglycerate</text>
        <dbReference type="Rhea" id="RHEA:15901"/>
        <dbReference type="ChEBI" id="CHEBI:58272"/>
        <dbReference type="ChEBI" id="CHEBI:58289"/>
        <dbReference type="EC" id="5.4.2.11"/>
    </reaction>
</comment>
<dbReference type="GO" id="GO:0006094">
    <property type="term" value="P:gluconeogenesis"/>
    <property type="evidence" value="ECO:0007669"/>
    <property type="project" value="UniProtKB-UniRule"/>
</dbReference>
<dbReference type="SMART" id="SM00855">
    <property type="entry name" value="PGAM"/>
    <property type="match status" value="1"/>
</dbReference>
<organism evidence="10 11">
    <name type="scientific">Cyclobacterium qasimii</name>
    <dbReference type="NCBI Taxonomy" id="1350429"/>
    <lineage>
        <taxon>Bacteria</taxon>
        <taxon>Pseudomonadati</taxon>
        <taxon>Bacteroidota</taxon>
        <taxon>Cytophagia</taxon>
        <taxon>Cytophagales</taxon>
        <taxon>Cyclobacteriaceae</taxon>
        <taxon>Cyclobacterium</taxon>
    </lineage>
</organism>
<dbReference type="CDD" id="cd07067">
    <property type="entry name" value="HP_PGM_like"/>
    <property type="match status" value="1"/>
</dbReference>
<dbReference type="NCBIfam" id="TIGR01258">
    <property type="entry name" value="pgm_1"/>
    <property type="match status" value="1"/>
</dbReference>
<dbReference type="RefSeq" id="WP_020889585.1">
    <property type="nucleotide sequence ID" value="NZ_BJYV01000006.1"/>
</dbReference>
<keyword evidence="4 6" id="KW-0324">Glycolysis</keyword>
<dbReference type="Pfam" id="PF00300">
    <property type="entry name" value="His_Phos_1"/>
    <property type="match status" value="1"/>
</dbReference>
<comment type="caution">
    <text evidence="10">The sequence shown here is derived from an EMBL/GenBank/DDBJ whole genome shotgun (WGS) entry which is preliminary data.</text>
</comment>
<evidence type="ECO:0000256" key="7">
    <source>
        <dbReference type="PIRSR" id="PIRSR613078-1"/>
    </source>
</evidence>
<feature type="site" description="Transition state stabilizer" evidence="6 9">
    <location>
        <position position="182"/>
    </location>
</feature>
<name>A0A512CAG9_9BACT</name>
<dbReference type="InterPro" id="IPR005952">
    <property type="entry name" value="Phosphogly_mut1"/>
</dbReference>
<feature type="binding site" evidence="6 8">
    <location>
        <begin position="114"/>
        <end position="115"/>
    </location>
    <ligand>
        <name>substrate</name>
    </ligand>
</feature>
<evidence type="ECO:0000256" key="9">
    <source>
        <dbReference type="PIRSR" id="PIRSR613078-3"/>
    </source>
</evidence>
<dbReference type="FunFam" id="3.40.50.1240:FF:000003">
    <property type="entry name" value="2,3-bisphosphoglycerate-dependent phosphoglycerate mutase"/>
    <property type="match status" value="1"/>
</dbReference>
<dbReference type="Gene3D" id="3.40.50.1240">
    <property type="entry name" value="Phosphoglycerate mutase-like"/>
    <property type="match status" value="1"/>
</dbReference>
<keyword evidence="11" id="KW-1185">Reference proteome</keyword>
<feature type="binding site" evidence="6 8">
    <location>
        <begin position="21"/>
        <end position="22"/>
    </location>
    <ligand>
        <name>substrate</name>
    </ligand>
</feature>
<dbReference type="Proteomes" id="UP000321301">
    <property type="component" value="Unassembled WGS sequence"/>
</dbReference>
<evidence type="ECO:0000256" key="8">
    <source>
        <dbReference type="PIRSR" id="PIRSR613078-2"/>
    </source>
</evidence>
<dbReference type="EMBL" id="BJYV01000006">
    <property type="protein sequence ID" value="GEO21170.1"/>
    <property type="molecule type" value="Genomic_DNA"/>
</dbReference>
<evidence type="ECO:0000313" key="11">
    <source>
        <dbReference type="Proteomes" id="UP000321301"/>
    </source>
</evidence>
<evidence type="ECO:0000256" key="5">
    <source>
        <dbReference type="ARBA" id="ARBA00023235"/>
    </source>
</evidence>
<comment type="similarity">
    <text evidence="2 6">Belongs to the phosphoglycerate mutase family. BPG-dependent PGAM subfamily.</text>
</comment>
<evidence type="ECO:0000256" key="3">
    <source>
        <dbReference type="ARBA" id="ARBA00022432"/>
    </source>
</evidence>
<dbReference type="PIRSF" id="PIRSF000709">
    <property type="entry name" value="6PFK_2-Ptase"/>
    <property type="match status" value="1"/>
</dbReference>
<dbReference type="UniPathway" id="UPA00109">
    <property type="reaction ID" value="UER00186"/>
</dbReference>
<feature type="binding site" evidence="6 8">
    <location>
        <position position="60"/>
    </location>
    <ligand>
        <name>substrate</name>
    </ligand>
</feature>
<feature type="binding site" evidence="6 8">
    <location>
        <position position="98"/>
    </location>
    <ligand>
        <name>substrate</name>
    </ligand>
</feature>
<gene>
    <name evidence="6 10" type="primary">gpmA</name>
    <name evidence="10" type="ORF">CQA01_17040</name>
</gene>
<accession>A0A512CAG9</accession>
<evidence type="ECO:0000313" key="10">
    <source>
        <dbReference type="EMBL" id="GEO21170.1"/>
    </source>
</evidence>
<feature type="binding site" evidence="6 8">
    <location>
        <begin position="8"/>
        <end position="15"/>
    </location>
    <ligand>
        <name>substrate</name>
    </ligand>
</feature>
<dbReference type="EC" id="5.4.2.11" evidence="6"/>
<feature type="active site" description="Proton donor/acceptor" evidence="6 7">
    <location>
        <position position="87"/>
    </location>
</feature>
<proteinExistence type="inferred from homology"/>
<dbReference type="HAMAP" id="MF_01039">
    <property type="entry name" value="PGAM_GpmA"/>
    <property type="match status" value="1"/>
</dbReference>